<evidence type="ECO:0000313" key="8">
    <source>
        <dbReference type="EMBL" id="MDN5217162.1"/>
    </source>
</evidence>
<dbReference type="Proteomes" id="UP001172083">
    <property type="component" value="Unassembled WGS sequence"/>
</dbReference>
<dbReference type="PANTHER" id="PTHR10098">
    <property type="entry name" value="RAPSYN-RELATED"/>
    <property type="match status" value="1"/>
</dbReference>
<comment type="caution">
    <text evidence="8">The sequence shown here is derived from an EMBL/GenBank/DDBJ whole genome shotgun (WGS) entry which is preliminary data.</text>
</comment>
<feature type="repeat" description="TPR" evidence="3">
    <location>
        <begin position="167"/>
        <end position="200"/>
    </location>
</feature>
<evidence type="ECO:0000256" key="6">
    <source>
        <dbReference type="SAM" id="SignalP"/>
    </source>
</evidence>
<keyword evidence="5" id="KW-1133">Transmembrane helix</keyword>
<dbReference type="GO" id="GO:0016301">
    <property type="term" value="F:kinase activity"/>
    <property type="evidence" value="ECO:0007669"/>
    <property type="project" value="UniProtKB-KW"/>
</dbReference>
<feature type="signal peptide" evidence="6">
    <location>
        <begin position="1"/>
        <end position="23"/>
    </location>
</feature>
<dbReference type="Pfam" id="PF13424">
    <property type="entry name" value="TPR_12"/>
    <property type="match status" value="2"/>
</dbReference>
<name>A0ABT8LHA9_9BACT</name>
<dbReference type="SUPFAM" id="SSF48452">
    <property type="entry name" value="TPR-like"/>
    <property type="match status" value="2"/>
</dbReference>
<evidence type="ECO:0000313" key="9">
    <source>
        <dbReference type="Proteomes" id="UP001172083"/>
    </source>
</evidence>
<keyword evidence="3" id="KW-0802">TPR repeat</keyword>
<sequence>MKKNQIHRIFQIFIILLLAGVTAAAQTSEIDSLKSVYQTKKLTGQEKADLSIKLGKKFFYHDLDSSAIYGETALKLSREIDYMKGIAESSFLLGRYYNATNKPQTAIAHLKSAENLFIHLNAYDRLGSLYNNLGIMYKADGNFREALNYYKQSLNNYVKANHKYGESAAQINIGIIYYRTGNYAKATEFYISAIKSKEEIGDMHGVALTNANLGNLFRDQNENQKSLEYFLKAKTIFETISAPLDLAKIHNGLGSIYQALDRNEEALESYQQALKYFQSVNNKLEIAHGLSNIGKLYFEANQLDTAYASQKKALVNYQEIGNRDGEALALCYLGLINIKRNNLQKARENLLGSLEIATDIGDKQTMLSCYNGLYEYYKVTDNLKESHEYFVKYSFLKDEIFNIEKTRQIASLEKQFNIEKQQKENAVLRENQKANQAIIAKQNFEKKVLIAAIVLFFLFTVYYYRVYQQKKKTNELLSSQNEEINKKQAQIISINESLTSSQKQLHQANRELQRLNTGLESTVKDRTAALEEINQELDTFLYQSSHALRRPVVSVMGLTQLARMERTKLGVTQLYDKIEDTLVRMDLMLKKLVMASEINFIDVAQERINFKEIINKIKVQLVEKLNIDMPLFSFEIAPDLNYFADKRLITVVFQNLIENAMLYHNDGSKRQPSIHVKVVKNDPGIHIRIHDNGIGISEKVISHVFNMFTVGNDRAQGYGLGLYLVKKAVEKLNGSIKVTSKKEEFTTFDIELPQQQNVDTIDNELQKIKIDLG</sequence>
<dbReference type="PROSITE" id="PS50005">
    <property type="entry name" value="TPR"/>
    <property type="match status" value="3"/>
</dbReference>
<dbReference type="SUPFAM" id="SSF47384">
    <property type="entry name" value="Homodimeric domain of signal transducing histidine kinase"/>
    <property type="match status" value="1"/>
</dbReference>
<accession>A0ABT8LHA9</accession>
<protein>
    <recommendedName>
        <fullName evidence="2">histidine kinase</fullName>
        <ecNumber evidence="2">2.7.13.3</ecNumber>
    </recommendedName>
</protein>
<evidence type="ECO:0000256" key="5">
    <source>
        <dbReference type="SAM" id="Phobius"/>
    </source>
</evidence>
<dbReference type="Pfam" id="PF13374">
    <property type="entry name" value="TPR_10"/>
    <property type="match status" value="1"/>
</dbReference>
<feature type="repeat" description="TPR" evidence="3">
    <location>
        <begin position="247"/>
        <end position="280"/>
    </location>
</feature>
<dbReference type="PROSITE" id="PS50109">
    <property type="entry name" value="HIS_KIN"/>
    <property type="match status" value="1"/>
</dbReference>
<dbReference type="PRINTS" id="PR00344">
    <property type="entry name" value="BCTRLSENSOR"/>
</dbReference>
<feature type="coiled-coil region" evidence="4">
    <location>
        <begin position="467"/>
        <end position="525"/>
    </location>
</feature>
<comment type="catalytic activity">
    <reaction evidence="1">
        <text>ATP + protein L-histidine = ADP + protein N-phospho-L-histidine.</text>
        <dbReference type="EC" id="2.7.13.3"/>
    </reaction>
</comment>
<evidence type="ECO:0000256" key="1">
    <source>
        <dbReference type="ARBA" id="ARBA00000085"/>
    </source>
</evidence>
<feature type="transmembrane region" description="Helical" evidence="5">
    <location>
        <begin position="448"/>
        <end position="464"/>
    </location>
</feature>
<feature type="domain" description="Histidine kinase" evidence="7">
    <location>
        <begin position="543"/>
        <end position="756"/>
    </location>
</feature>
<dbReference type="InterPro" id="IPR003594">
    <property type="entry name" value="HATPase_dom"/>
</dbReference>
<dbReference type="InterPro" id="IPR005467">
    <property type="entry name" value="His_kinase_dom"/>
</dbReference>
<dbReference type="InterPro" id="IPR011990">
    <property type="entry name" value="TPR-like_helical_dom_sf"/>
</dbReference>
<gene>
    <name evidence="8" type="ORF">QQ020_34135</name>
</gene>
<dbReference type="InterPro" id="IPR019734">
    <property type="entry name" value="TPR_rpt"/>
</dbReference>
<keyword evidence="5" id="KW-0812">Transmembrane</keyword>
<dbReference type="Gene3D" id="1.25.40.10">
    <property type="entry name" value="Tetratricopeptide repeat domain"/>
    <property type="match status" value="3"/>
</dbReference>
<feature type="chain" id="PRO_5046902996" description="histidine kinase" evidence="6">
    <location>
        <begin position="24"/>
        <end position="773"/>
    </location>
</feature>
<dbReference type="EMBL" id="JAUJEB010000014">
    <property type="protein sequence ID" value="MDN5217162.1"/>
    <property type="molecule type" value="Genomic_DNA"/>
</dbReference>
<keyword evidence="5" id="KW-0472">Membrane</keyword>
<dbReference type="InterPro" id="IPR036890">
    <property type="entry name" value="HATPase_C_sf"/>
</dbReference>
<keyword evidence="8" id="KW-0808">Transferase</keyword>
<keyword evidence="4" id="KW-0175">Coiled coil</keyword>
<evidence type="ECO:0000256" key="3">
    <source>
        <dbReference type="PROSITE-ProRule" id="PRU00339"/>
    </source>
</evidence>
<feature type="repeat" description="TPR" evidence="3">
    <location>
        <begin position="127"/>
        <end position="160"/>
    </location>
</feature>
<evidence type="ECO:0000256" key="4">
    <source>
        <dbReference type="SAM" id="Coils"/>
    </source>
</evidence>
<keyword evidence="6" id="KW-0732">Signal</keyword>
<proteinExistence type="predicted"/>
<evidence type="ECO:0000256" key="2">
    <source>
        <dbReference type="ARBA" id="ARBA00012438"/>
    </source>
</evidence>
<dbReference type="InterPro" id="IPR036097">
    <property type="entry name" value="HisK_dim/P_sf"/>
</dbReference>
<dbReference type="Gene3D" id="1.10.287.130">
    <property type="match status" value="1"/>
</dbReference>
<dbReference type="Pfam" id="PF02518">
    <property type="entry name" value="HATPase_c"/>
    <property type="match status" value="1"/>
</dbReference>
<dbReference type="SMART" id="SM00028">
    <property type="entry name" value="TPR"/>
    <property type="match status" value="7"/>
</dbReference>
<reference evidence="8" key="1">
    <citation type="submission" date="2023-06" db="EMBL/GenBank/DDBJ databases">
        <title>Genomic of Agaribacillus aureum.</title>
        <authorList>
            <person name="Wang G."/>
        </authorList>
    </citation>
    <scope>NUCLEOTIDE SEQUENCE</scope>
    <source>
        <strain evidence="8">BMA12</strain>
    </source>
</reference>
<organism evidence="8 9">
    <name type="scientific">Agaribacillus aureus</name>
    <dbReference type="NCBI Taxonomy" id="3051825"/>
    <lineage>
        <taxon>Bacteria</taxon>
        <taxon>Pseudomonadati</taxon>
        <taxon>Bacteroidota</taxon>
        <taxon>Cytophagia</taxon>
        <taxon>Cytophagales</taxon>
        <taxon>Splendidivirgaceae</taxon>
        <taxon>Agaribacillus</taxon>
    </lineage>
</organism>
<dbReference type="EC" id="2.7.13.3" evidence="2"/>
<keyword evidence="8" id="KW-0418">Kinase</keyword>
<dbReference type="InterPro" id="IPR004358">
    <property type="entry name" value="Sig_transdc_His_kin-like_C"/>
</dbReference>
<dbReference type="RefSeq" id="WP_346762499.1">
    <property type="nucleotide sequence ID" value="NZ_JAUJEB010000014.1"/>
</dbReference>
<evidence type="ECO:0000259" key="7">
    <source>
        <dbReference type="PROSITE" id="PS50109"/>
    </source>
</evidence>
<keyword evidence="9" id="KW-1185">Reference proteome</keyword>
<dbReference type="Gene3D" id="3.30.565.10">
    <property type="entry name" value="Histidine kinase-like ATPase, C-terminal domain"/>
    <property type="match status" value="1"/>
</dbReference>
<dbReference type="SUPFAM" id="SSF55874">
    <property type="entry name" value="ATPase domain of HSP90 chaperone/DNA topoisomerase II/histidine kinase"/>
    <property type="match status" value="1"/>
</dbReference>
<dbReference type="SMART" id="SM00387">
    <property type="entry name" value="HATPase_c"/>
    <property type="match status" value="1"/>
</dbReference>